<sequence>MCNRFQWVAERRFKGRKRMSGATDPAQAASADDNTPPPIIRKVANRIMWWLIALYFVAILDRGNVAYAAVPMSQALGLSTAMFGFGVGIMYLTYSLFEVPSNMMGSVAKIVKLEHAWRRLDGRNDDGFQVAPFPG</sequence>
<dbReference type="SUPFAM" id="SSF103473">
    <property type="entry name" value="MFS general substrate transporter"/>
    <property type="match status" value="1"/>
</dbReference>
<dbReference type="PANTHER" id="PTHR43791:SF36">
    <property type="entry name" value="TRANSPORTER, PUTATIVE (AFU_ORTHOLOGUE AFUA_6G08340)-RELATED"/>
    <property type="match status" value="1"/>
</dbReference>
<organism evidence="7 8">
    <name type="scientific">Sphingopyxis macrogoltabida</name>
    <name type="common">Sphingomonas macrogoltabidus</name>
    <dbReference type="NCBI Taxonomy" id="33050"/>
    <lineage>
        <taxon>Bacteria</taxon>
        <taxon>Pseudomonadati</taxon>
        <taxon>Pseudomonadota</taxon>
        <taxon>Alphaproteobacteria</taxon>
        <taxon>Sphingomonadales</taxon>
        <taxon>Sphingomonadaceae</taxon>
        <taxon>Sphingopyxis</taxon>
    </lineage>
</organism>
<reference evidence="7 8" key="1">
    <citation type="journal article" date="2015" name="Genome Announc.">
        <title>Complete Genome Sequence of Polypropylene Glycol- and Polyethylene Glycol-Degrading Sphingopyxis macrogoltabida Strain EY-1.</title>
        <authorList>
            <person name="Ohtsubo Y."/>
            <person name="Nagata Y."/>
            <person name="Numata M."/>
            <person name="Tsuchikane K."/>
            <person name="Hosoyama A."/>
            <person name="Yamazoe A."/>
            <person name="Tsuda M."/>
            <person name="Fujita N."/>
            <person name="Kawai F."/>
        </authorList>
    </citation>
    <scope>NUCLEOTIDE SEQUENCE [LARGE SCALE GENOMIC DNA]</scope>
    <source>
        <strain evidence="7 8">EY-1</strain>
        <plasmid evidence="7">2</plasmid>
    </source>
</reference>
<evidence type="ECO:0000256" key="6">
    <source>
        <dbReference type="SAM" id="Phobius"/>
    </source>
</evidence>
<dbReference type="InterPro" id="IPR036259">
    <property type="entry name" value="MFS_trans_sf"/>
</dbReference>
<dbReference type="Gene3D" id="1.20.1250.20">
    <property type="entry name" value="MFS general substrate transporter like domains"/>
    <property type="match status" value="1"/>
</dbReference>
<feature type="transmembrane region" description="Helical" evidence="6">
    <location>
        <begin position="47"/>
        <end position="70"/>
    </location>
</feature>
<dbReference type="EMBL" id="CP012702">
    <property type="protein sequence ID" value="ALH83240.1"/>
    <property type="molecule type" value="Genomic_DNA"/>
</dbReference>
<evidence type="ECO:0000313" key="7">
    <source>
        <dbReference type="EMBL" id="ALH83240.1"/>
    </source>
</evidence>
<accession>A0A0N9V1S4</accession>
<evidence type="ECO:0000256" key="4">
    <source>
        <dbReference type="ARBA" id="ARBA00022989"/>
    </source>
</evidence>
<dbReference type="PATRIC" id="fig|33050.5.peg.4902"/>
<evidence type="ECO:0000256" key="1">
    <source>
        <dbReference type="ARBA" id="ARBA00004141"/>
    </source>
</evidence>
<keyword evidence="2" id="KW-0813">Transport</keyword>
<dbReference type="Proteomes" id="UP000058074">
    <property type="component" value="Plasmid 2"/>
</dbReference>
<dbReference type="KEGG" id="smag:AN936_24275"/>
<proteinExistence type="predicted"/>
<comment type="subcellular location">
    <subcellularLocation>
        <location evidence="1">Membrane</location>
        <topology evidence="1">Multi-pass membrane protein</topology>
    </subcellularLocation>
</comment>
<keyword evidence="7" id="KW-0614">Plasmid</keyword>
<dbReference type="PANTHER" id="PTHR43791">
    <property type="entry name" value="PERMEASE-RELATED"/>
    <property type="match status" value="1"/>
</dbReference>
<evidence type="ECO:0000256" key="2">
    <source>
        <dbReference type="ARBA" id="ARBA00022448"/>
    </source>
</evidence>
<protein>
    <submittedName>
        <fullName evidence="7">Uncharacterized protein</fullName>
    </submittedName>
</protein>
<evidence type="ECO:0000256" key="3">
    <source>
        <dbReference type="ARBA" id="ARBA00022692"/>
    </source>
</evidence>
<dbReference type="AlphaFoldDB" id="A0A0N9V1S4"/>
<keyword evidence="5 6" id="KW-0472">Membrane</keyword>
<evidence type="ECO:0000313" key="8">
    <source>
        <dbReference type="Proteomes" id="UP000058074"/>
    </source>
</evidence>
<dbReference type="GO" id="GO:0016020">
    <property type="term" value="C:membrane"/>
    <property type="evidence" value="ECO:0007669"/>
    <property type="project" value="UniProtKB-SubCell"/>
</dbReference>
<feature type="transmembrane region" description="Helical" evidence="6">
    <location>
        <begin position="76"/>
        <end position="97"/>
    </location>
</feature>
<dbReference type="GO" id="GO:0022857">
    <property type="term" value="F:transmembrane transporter activity"/>
    <property type="evidence" value="ECO:0007669"/>
    <property type="project" value="TreeGrafter"/>
</dbReference>
<keyword evidence="3 6" id="KW-0812">Transmembrane</keyword>
<keyword evidence="4 6" id="KW-1133">Transmembrane helix</keyword>
<evidence type="ECO:0000256" key="5">
    <source>
        <dbReference type="ARBA" id="ARBA00023136"/>
    </source>
</evidence>
<name>A0A0N9V1S4_SPHMC</name>
<gene>
    <name evidence="7" type="ORF">AN936_24275</name>
</gene>
<geneLocation type="plasmid" evidence="7 8">
    <name>2</name>
</geneLocation>